<evidence type="ECO:0000313" key="3">
    <source>
        <dbReference type="Proteomes" id="UP000587070"/>
    </source>
</evidence>
<dbReference type="AlphaFoldDB" id="A0A840G7A4"/>
<feature type="compositionally biased region" description="Polar residues" evidence="1">
    <location>
        <begin position="237"/>
        <end position="250"/>
    </location>
</feature>
<dbReference type="RefSeq" id="WP_153116721.1">
    <property type="nucleotide sequence ID" value="NZ_JACIGE010000007.1"/>
</dbReference>
<proteinExistence type="predicted"/>
<reference evidence="2 3" key="1">
    <citation type="submission" date="2020-08" db="EMBL/GenBank/DDBJ databases">
        <title>Genome sequencing of Purple Non-Sulfur Bacteria from various extreme environments.</title>
        <authorList>
            <person name="Mayer M."/>
        </authorList>
    </citation>
    <scope>NUCLEOTIDE SEQUENCE [LARGE SCALE GENOMIC DNA]</scope>
    <source>
        <strain evidence="2 3">2761</strain>
    </source>
</reference>
<evidence type="ECO:0000313" key="2">
    <source>
        <dbReference type="EMBL" id="MBB4247756.1"/>
    </source>
</evidence>
<organism evidence="2 3">
    <name type="scientific">Rhodocyclus tenuis</name>
    <name type="common">Rhodospirillum tenue</name>
    <dbReference type="NCBI Taxonomy" id="1066"/>
    <lineage>
        <taxon>Bacteria</taxon>
        <taxon>Pseudomonadati</taxon>
        <taxon>Pseudomonadota</taxon>
        <taxon>Betaproteobacteria</taxon>
        <taxon>Rhodocyclales</taxon>
        <taxon>Rhodocyclaceae</taxon>
        <taxon>Rhodocyclus</taxon>
    </lineage>
</organism>
<name>A0A840G7A4_RHOTE</name>
<protein>
    <submittedName>
        <fullName evidence="2">Putative ArsR family transcriptional regulator</fullName>
    </submittedName>
</protein>
<dbReference type="EMBL" id="JACIGE010000007">
    <property type="protein sequence ID" value="MBB4247756.1"/>
    <property type="molecule type" value="Genomic_DNA"/>
</dbReference>
<gene>
    <name evidence="2" type="ORF">GGD90_002141</name>
</gene>
<sequence length="260" mass="28410">MQGPADFPLFPEAVSSDRHHRQALAAADSASNCRTTATASPLRKQVPTVEQSPAMQRLLRLLQRKADLSVSDMAAEAFVGINTLACGGYVSALKKAGYIHVSGWRKTRRGFSTPLYSRGDQPDLPRPEYDDAERAAPGMDLVVSALQRRGPMSYTEIAGSTGLSLHTIKNSGYLTALRTQKRVHICGWRRARKGPMTPIYDAGVGSDVAKPETFSSAEKSRRYRERKDLLQGDRSLAAQTSRLLSRNSAARVSAQPAPDR</sequence>
<dbReference type="OrthoDB" id="9180432at2"/>
<comment type="caution">
    <text evidence="2">The sequence shown here is derived from an EMBL/GenBank/DDBJ whole genome shotgun (WGS) entry which is preliminary data.</text>
</comment>
<evidence type="ECO:0000256" key="1">
    <source>
        <dbReference type="SAM" id="MobiDB-lite"/>
    </source>
</evidence>
<dbReference type="Proteomes" id="UP000587070">
    <property type="component" value="Unassembled WGS sequence"/>
</dbReference>
<feature type="region of interest" description="Disordered" evidence="1">
    <location>
        <begin position="202"/>
        <end position="260"/>
    </location>
</feature>
<keyword evidence="3" id="KW-1185">Reference proteome</keyword>
<accession>A0A840G7A4</accession>